<gene>
    <name evidence="2" type="ORF">ACFQ16_22905</name>
</gene>
<feature type="compositionally biased region" description="Basic and acidic residues" evidence="1">
    <location>
        <begin position="94"/>
        <end position="144"/>
    </location>
</feature>
<reference evidence="3" key="1">
    <citation type="journal article" date="2019" name="Int. J. Syst. Evol. Microbiol.">
        <title>The Global Catalogue of Microorganisms (GCM) 10K type strain sequencing project: providing services to taxonomists for standard genome sequencing and annotation.</title>
        <authorList>
            <consortium name="The Broad Institute Genomics Platform"/>
            <consortium name="The Broad Institute Genome Sequencing Center for Infectious Disease"/>
            <person name="Wu L."/>
            <person name="Ma J."/>
        </authorList>
    </citation>
    <scope>NUCLEOTIDE SEQUENCE [LARGE SCALE GENOMIC DNA]</scope>
    <source>
        <strain evidence="3">CCUG 56401</strain>
    </source>
</reference>
<evidence type="ECO:0000313" key="2">
    <source>
        <dbReference type="EMBL" id="MFD0922605.1"/>
    </source>
</evidence>
<sequence length="429" mass="47661">MSGSDDRRGGARRGAGAGRNSSAGRGRAGGGRHDHNGRSQRSGGDREGKNRGDRRSRGFAGDKAKNGERRFNDRQRRDRDNERRDSRGGQGGDAGRRDQGQREWRDRRDRSADRRGNQERFDRRRSERPRRDDQRSGGRKDNRPPHKKQRPQRESEPAAPLSVSAKAKQNEPELPEDAKPSELPAELRRELRPLPKGLAENVAAHLVAIGQLIDSEPERALEHARYARQRASRIASVREFNGIAAYQLEEWSEALSELRAARRLAGGPGHLAIMADCERAMGRPERALEISRSEDARLLDGEDAVELRIVAAGARRDLGELEASVVSLQIPELDPKRQEPWSARLFYAYADNLLAVGRVQEAFTWFVHAAHADDEGETDAPERLDELVEQLGGPEVADELVNEAAAAGLPPEEEEAEESAEAEGGPRDQ</sequence>
<protein>
    <submittedName>
        <fullName evidence="2">Tetratricopeptide repeat protein</fullName>
    </submittedName>
</protein>
<evidence type="ECO:0000256" key="1">
    <source>
        <dbReference type="SAM" id="MobiDB-lite"/>
    </source>
</evidence>
<feature type="compositionally biased region" description="Basic and acidic residues" evidence="1">
    <location>
        <begin position="168"/>
        <end position="184"/>
    </location>
</feature>
<comment type="caution">
    <text evidence="2">The sequence shown here is derived from an EMBL/GenBank/DDBJ whole genome shotgun (WGS) entry which is preliminary data.</text>
</comment>
<dbReference type="SUPFAM" id="SSF48452">
    <property type="entry name" value="TPR-like"/>
    <property type="match status" value="1"/>
</dbReference>
<dbReference type="EMBL" id="JBHTIW010000022">
    <property type="protein sequence ID" value="MFD0922605.1"/>
    <property type="molecule type" value="Genomic_DNA"/>
</dbReference>
<proteinExistence type="predicted"/>
<dbReference type="RefSeq" id="WP_345601991.1">
    <property type="nucleotide sequence ID" value="NZ_BAABLT010000054.1"/>
</dbReference>
<organism evidence="2 3">
    <name type="scientific">Saccharopolyspora rosea</name>
    <dbReference type="NCBI Taxonomy" id="524884"/>
    <lineage>
        <taxon>Bacteria</taxon>
        <taxon>Bacillati</taxon>
        <taxon>Actinomycetota</taxon>
        <taxon>Actinomycetes</taxon>
        <taxon>Pseudonocardiales</taxon>
        <taxon>Pseudonocardiaceae</taxon>
        <taxon>Saccharopolyspora</taxon>
    </lineage>
</organism>
<dbReference type="Gene3D" id="1.25.40.10">
    <property type="entry name" value="Tetratricopeptide repeat domain"/>
    <property type="match status" value="1"/>
</dbReference>
<feature type="region of interest" description="Disordered" evidence="1">
    <location>
        <begin position="392"/>
        <end position="429"/>
    </location>
</feature>
<feature type="compositionally biased region" description="Acidic residues" evidence="1">
    <location>
        <begin position="411"/>
        <end position="421"/>
    </location>
</feature>
<accession>A0ABW3FZ94</accession>
<dbReference type="InterPro" id="IPR011990">
    <property type="entry name" value="TPR-like_helical_dom_sf"/>
</dbReference>
<keyword evidence="3" id="KW-1185">Reference proteome</keyword>
<feature type="region of interest" description="Disordered" evidence="1">
    <location>
        <begin position="1"/>
        <end position="184"/>
    </location>
</feature>
<name>A0ABW3FZ94_9PSEU</name>
<feature type="compositionally biased region" description="Basic and acidic residues" evidence="1">
    <location>
        <begin position="31"/>
        <end position="87"/>
    </location>
</feature>
<evidence type="ECO:0000313" key="3">
    <source>
        <dbReference type="Proteomes" id="UP001597018"/>
    </source>
</evidence>
<dbReference type="Proteomes" id="UP001597018">
    <property type="component" value="Unassembled WGS sequence"/>
</dbReference>